<dbReference type="eggNOG" id="COG2091">
    <property type="taxonomic scope" value="Bacteria"/>
</dbReference>
<dbReference type="AlphaFoldDB" id="A0A1H7S0G3"/>
<evidence type="ECO:0000313" key="5">
    <source>
        <dbReference type="Proteomes" id="UP000183015"/>
    </source>
</evidence>
<evidence type="ECO:0000256" key="2">
    <source>
        <dbReference type="ARBA" id="ARBA00022679"/>
    </source>
</evidence>
<dbReference type="STRING" id="235985.SAMN05414137_11181"/>
<dbReference type="Proteomes" id="UP000183015">
    <property type="component" value="Unassembled WGS sequence"/>
</dbReference>
<evidence type="ECO:0000259" key="3">
    <source>
        <dbReference type="Pfam" id="PF01648"/>
    </source>
</evidence>
<dbReference type="SUPFAM" id="SSF56214">
    <property type="entry name" value="4'-phosphopantetheinyl transferase"/>
    <property type="match status" value="2"/>
</dbReference>
<dbReference type="PANTHER" id="PTHR12215">
    <property type="entry name" value="PHOSPHOPANTETHEINE TRANSFERASE"/>
    <property type="match status" value="1"/>
</dbReference>
<dbReference type="GO" id="GO:0019878">
    <property type="term" value="P:lysine biosynthetic process via aminoadipic acid"/>
    <property type="evidence" value="ECO:0007669"/>
    <property type="project" value="TreeGrafter"/>
</dbReference>
<dbReference type="InterPro" id="IPR008278">
    <property type="entry name" value="4-PPantetheinyl_Trfase_dom"/>
</dbReference>
<dbReference type="RefSeq" id="WP_042449065.1">
    <property type="nucleotide sequence ID" value="NZ_BBPN01000015.1"/>
</dbReference>
<proteinExistence type="inferred from homology"/>
<dbReference type="InterPro" id="IPR050559">
    <property type="entry name" value="P-Pant_transferase_sf"/>
</dbReference>
<dbReference type="GO" id="GO:0000287">
    <property type="term" value="F:magnesium ion binding"/>
    <property type="evidence" value="ECO:0007669"/>
    <property type="project" value="InterPro"/>
</dbReference>
<evidence type="ECO:0000256" key="1">
    <source>
        <dbReference type="ARBA" id="ARBA00010990"/>
    </source>
</evidence>
<feature type="domain" description="4'-phosphopantetheinyl transferase" evidence="3">
    <location>
        <begin position="128"/>
        <end position="191"/>
    </location>
</feature>
<comment type="similarity">
    <text evidence="1">Belongs to the P-Pant transferase superfamily. Gsp/Sfp/HetI/AcpT family.</text>
</comment>
<dbReference type="GO" id="GO:0005829">
    <property type="term" value="C:cytosol"/>
    <property type="evidence" value="ECO:0007669"/>
    <property type="project" value="TreeGrafter"/>
</dbReference>
<accession>A0A1H7S0G3</accession>
<reference evidence="5" key="1">
    <citation type="submission" date="2016-10" db="EMBL/GenBank/DDBJ databases">
        <authorList>
            <person name="Varghese N."/>
        </authorList>
    </citation>
    <scope>NUCLEOTIDE SEQUENCE [LARGE SCALE GENOMIC DNA]</scope>
    <source>
        <strain evidence="5">DSM 45096 / BCRC 16803 / CGMCC 4.1857 / CIP 109030 / JCM 12277 / KCTC 19219 / NBRC 100920 / 33214</strain>
    </source>
</reference>
<dbReference type="GO" id="GO:0008897">
    <property type="term" value="F:holo-[acyl-carrier-protein] synthase activity"/>
    <property type="evidence" value="ECO:0007669"/>
    <property type="project" value="InterPro"/>
</dbReference>
<dbReference type="InterPro" id="IPR037143">
    <property type="entry name" value="4-PPantetheinyl_Trfase_dom_sf"/>
</dbReference>
<keyword evidence="2 4" id="KW-0808">Transferase</keyword>
<keyword evidence="5" id="KW-1185">Reference proteome</keyword>
<sequence>MTVEAKIGGGAGAGAEVELWLVDARVPQPALDLELLDAAERERAARFLHESDRVMYEVAHAALRTVLAARTGLPAAGLRFEREPCPCCGELHGRPRLAAGAVPTPLPAFSLSHGGGLVLIGVAPDTTPIGVDVEALPSAETARETAVSLHPAEQAEFALHPDGAAPAAFARIWTRKEAYLKALGTGLGRNLAADYLGDDPAALPPGWTVTTVQVGPSHAAAFALATPGATFTLRESFT</sequence>
<gene>
    <name evidence="4" type="ORF">SAMN05414137_11181</name>
</gene>
<name>A0A1H7S0G3_STRJI</name>
<organism evidence="4 5">
    <name type="scientific">Streptacidiphilus jiangxiensis</name>
    <dbReference type="NCBI Taxonomy" id="235985"/>
    <lineage>
        <taxon>Bacteria</taxon>
        <taxon>Bacillati</taxon>
        <taxon>Actinomycetota</taxon>
        <taxon>Actinomycetes</taxon>
        <taxon>Kitasatosporales</taxon>
        <taxon>Streptomycetaceae</taxon>
        <taxon>Streptacidiphilus</taxon>
    </lineage>
</organism>
<dbReference type="PANTHER" id="PTHR12215:SF10">
    <property type="entry name" value="L-AMINOADIPATE-SEMIALDEHYDE DEHYDROGENASE-PHOSPHOPANTETHEINYL TRANSFERASE"/>
    <property type="match status" value="1"/>
</dbReference>
<dbReference type="Pfam" id="PF01648">
    <property type="entry name" value="ACPS"/>
    <property type="match status" value="1"/>
</dbReference>
<dbReference type="Gene3D" id="3.90.470.20">
    <property type="entry name" value="4'-phosphopantetheinyl transferase domain"/>
    <property type="match status" value="1"/>
</dbReference>
<dbReference type="EMBL" id="FOAZ01000011">
    <property type="protein sequence ID" value="SEL65993.1"/>
    <property type="molecule type" value="Genomic_DNA"/>
</dbReference>
<protein>
    <submittedName>
        <fullName evidence="4">4'-phosphopantetheinyl transferase</fullName>
    </submittedName>
</protein>
<dbReference type="OrthoDB" id="190168at2"/>
<evidence type="ECO:0000313" key="4">
    <source>
        <dbReference type="EMBL" id="SEL65993.1"/>
    </source>
</evidence>